<dbReference type="InterPro" id="IPR012416">
    <property type="entry name" value="CBP60"/>
</dbReference>
<dbReference type="Pfam" id="PF07887">
    <property type="entry name" value="Calmodulin_bind"/>
    <property type="match status" value="1"/>
</dbReference>
<dbReference type="OrthoDB" id="1604062at2759"/>
<protein>
    <submittedName>
        <fullName evidence="2">Calmodulin-binding protein 60 D</fullName>
    </submittedName>
</protein>
<dbReference type="EMBL" id="SWLB01000007">
    <property type="protein sequence ID" value="KAF3337032.1"/>
    <property type="molecule type" value="Genomic_DNA"/>
</dbReference>
<dbReference type="GO" id="GO:0005634">
    <property type="term" value="C:nucleus"/>
    <property type="evidence" value="ECO:0007669"/>
    <property type="project" value="TreeGrafter"/>
</dbReference>
<dbReference type="PANTHER" id="PTHR31713:SF43">
    <property type="entry name" value="CALMODULIN-BINDING PROTEIN 60 G"/>
    <property type="match status" value="1"/>
</dbReference>
<dbReference type="Proteomes" id="UP000623129">
    <property type="component" value="Unassembled WGS sequence"/>
</dbReference>
<sequence length="169" mass="19595">MCQQSEEGRERVNWSPSEFVQSVLRERERKGPILTGRSLIIQLENGVGTFEDIVVNDNSSWTKSGFRPGVMVVVDGEEGYLNGERVREGVGDHFQVRDRRGEVSQKPDQLELKHEVRCLKKVGKDRASLLQNNNIKTVEDFLWWYHNKQPELLKVHANADLVHTAMYWY</sequence>
<evidence type="ECO:0000313" key="2">
    <source>
        <dbReference type="EMBL" id="KAF3337032.1"/>
    </source>
</evidence>
<feature type="domain" description="Calmodulin binding protein-like N-terminal" evidence="1">
    <location>
        <begin position="9"/>
        <end position="99"/>
    </location>
</feature>
<proteinExistence type="predicted"/>
<dbReference type="GO" id="GO:0003700">
    <property type="term" value="F:DNA-binding transcription factor activity"/>
    <property type="evidence" value="ECO:0007669"/>
    <property type="project" value="TreeGrafter"/>
</dbReference>
<accession>A0A833VEY7</accession>
<evidence type="ECO:0000259" key="1">
    <source>
        <dbReference type="Pfam" id="PF07887"/>
    </source>
</evidence>
<dbReference type="GO" id="GO:0043565">
    <property type="term" value="F:sequence-specific DNA binding"/>
    <property type="evidence" value="ECO:0007669"/>
    <property type="project" value="TreeGrafter"/>
</dbReference>
<organism evidence="2 3">
    <name type="scientific">Carex littledalei</name>
    <dbReference type="NCBI Taxonomy" id="544730"/>
    <lineage>
        <taxon>Eukaryota</taxon>
        <taxon>Viridiplantae</taxon>
        <taxon>Streptophyta</taxon>
        <taxon>Embryophyta</taxon>
        <taxon>Tracheophyta</taxon>
        <taxon>Spermatophyta</taxon>
        <taxon>Magnoliopsida</taxon>
        <taxon>Liliopsida</taxon>
        <taxon>Poales</taxon>
        <taxon>Cyperaceae</taxon>
        <taxon>Cyperoideae</taxon>
        <taxon>Cariceae</taxon>
        <taxon>Carex</taxon>
        <taxon>Carex subgen. Euthyceras</taxon>
    </lineage>
</organism>
<evidence type="ECO:0000313" key="3">
    <source>
        <dbReference type="Proteomes" id="UP000623129"/>
    </source>
</evidence>
<dbReference type="AlphaFoldDB" id="A0A833VEY7"/>
<comment type="caution">
    <text evidence="2">The sequence shown here is derived from an EMBL/GenBank/DDBJ whole genome shotgun (WGS) entry which is preliminary data.</text>
</comment>
<dbReference type="GO" id="GO:0005516">
    <property type="term" value="F:calmodulin binding"/>
    <property type="evidence" value="ECO:0007669"/>
    <property type="project" value="InterPro"/>
</dbReference>
<gene>
    <name evidence="2" type="ORF">FCM35_KLT19618</name>
</gene>
<keyword evidence="3" id="KW-1185">Reference proteome</keyword>
<name>A0A833VEY7_9POAL</name>
<dbReference type="GO" id="GO:0080142">
    <property type="term" value="P:regulation of salicylic acid biosynthetic process"/>
    <property type="evidence" value="ECO:0007669"/>
    <property type="project" value="TreeGrafter"/>
</dbReference>
<dbReference type="PANTHER" id="PTHR31713">
    <property type="entry name" value="OS02G0177800 PROTEIN"/>
    <property type="match status" value="1"/>
</dbReference>
<dbReference type="InterPro" id="IPR046831">
    <property type="entry name" value="Calmodulin_bind_N"/>
</dbReference>
<reference evidence="2" key="1">
    <citation type="submission" date="2020-01" db="EMBL/GenBank/DDBJ databases">
        <title>Genome sequence of Kobresia littledalei, the first chromosome-level genome in the family Cyperaceae.</title>
        <authorList>
            <person name="Qu G."/>
        </authorList>
    </citation>
    <scope>NUCLEOTIDE SEQUENCE</scope>
    <source>
        <strain evidence="2">C.B.Clarke</strain>
        <tissue evidence="2">Leaf</tissue>
    </source>
</reference>